<dbReference type="Gene3D" id="3.40.50.1110">
    <property type="entry name" value="SGNH hydrolase"/>
    <property type="match status" value="1"/>
</dbReference>
<dbReference type="Gene3D" id="1.10.630.10">
    <property type="entry name" value="Cytochrome P450"/>
    <property type="match status" value="1"/>
</dbReference>
<reference evidence="6" key="2">
    <citation type="submission" date="2021-12" db="EMBL/GenBank/DDBJ databases">
        <title>Resequencing data analysis of finger millet.</title>
        <authorList>
            <person name="Hatakeyama M."/>
            <person name="Aluri S."/>
            <person name="Balachadran M.T."/>
            <person name="Sivarajan S.R."/>
            <person name="Poveda L."/>
            <person name="Shimizu-Inatsugi R."/>
            <person name="Schlapbach R."/>
            <person name="Sreeman S.M."/>
            <person name="Shimizu K.K."/>
        </authorList>
    </citation>
    <scope>NUCLEOTIDE SEQUENCE</scope>
</reference>
<dbReference type="GO" id="GO:0020037">
    <property type="term" value="F:heme binding"/>
    <property type="evidence" value="ECO:0007669"/>
    <property type="project" value="InterPro"/>
</dbReference>
<sequence length="713" mass="77617">MSVALARFLFSSASSVTKTCNPDLQTKQATMRPVVLCLQIFLLLCSSFCNSIQSNYSSIFSFGDSYTDTGNLAILYGGPASPDFLVSKPPYGMTFFGYPTGRASDGRLPIDFIAEALGLPLLPPSLATNQSFKQGVNFATGGATALDRTFFVDRGFKTVSPFNVSISFQLGWFDAMKPSLCSSPEECQEYFAKTLFVVGEVGWNDYAAMLLGGKGVDEMRSHVPEIVRSVCAATEKLIKEGGKTVVVSGMPPFGCTPANLAFLANQTGVGDVEPETGCLKDLNLLSKHHNLQLRRALKRLNGRHPAGVRLIYADFYAPIMDFAVSPDRYGFNGTDGVLRACCGMPSDLTELCGMPGIATGDPSAYVSWDGVHLTEAANHFIADGWLWGPHAHPPILSTCLEPRHQLDRHSLSCSIISSHIKHQLMGMLLPWVSWLLVSFLAVHLLLNLHKHSRRGGLTPPAAHHRQPPPARSPTAPLPGPPRQDLRAAHVPPSRLHHHGGRLLPGSRPGNPAAPRRRLLQPVRAGRPWKPHQPLLGVASRQRAAVARAPEAHGHGALLPAPVGRRDVDGQQAAVNVGRVAFITSLNLVSRTIFSRDLTSLDDDGESREFQEVVTAIMEAVGSPNVSDFFPAVAADDLQGFARLHNIFDQEIDQRQREHQAGHPRKNDFLDLLLDAAARATLPLRRAWTVTRFGIYLLHAKYRSGAVVKSTHLC</sequence>
<comment type="caution">
    <text evidence="6">The sequence shown here is derived from an EMBL/GenBank/DDBJ whole genome shotgun (WGS) entry which is preliminary data.</text>
</comment>
<dbReference type="AlphaFoldDB" id="A0AAV5D7Q5"/>
<dbReference type="PANTHER" id="PTHR22835:SF559">
    <property type="entry name" value="OS01G0215500 PROTEIN"/>
    <property type="match status" value="1"/>
</dbReference>
<proteinExistence type="inferred from homology"/>
<evidence type="ECO:0008006" key="8">
    <source>
        <dbReference type="Google" id="ProtNLM"/>
    </source>
</evidence>
<dbReference type="InterPro" id="IPR035669">
    <property type="entry name" value="SGNH_plant_lipase-like"/>
</dbReference>
<evidence type="ECO:0000256" key="4">
    <source>
        <dbReference type="ARBA" id="ARBA00023180"/>
    </source>
</evidence>
<dbReference type="CDD" id="cd01837">
    <property type="entry name" value="SGNH_plant_lipase_like"/>
    <property type="match status" value="1"/>
</dbReference>
<keyword evidence="4" id="KW-0325">Glycoprotein</keyword>
<dbReference type="InterPro" id="IPR036514">
    <property type="entry name" value="SGNH_hydro_sf"/>
</dbReference>
<evidence type="ECO:0000256" key="5">
    <source>
        <dbReference type="SAM" id="MobiDB-lite"/>
    </source>
</evidence>
<feature type="compositionally biased region" description="Pro residues" evidence="5">
    <location>
        <begin position="467"/>
        <end position="481"/>
    </location>
</feature>
<dbReference type="GO" id="GO:0004497">
    <property type="term" value="F:monooxygenase activity"/>
    <property type="evidence" value="ECO:0007669"/>
    <property type="project" value="InterPro"/>
</dbReference>
<accession>A0AAV5D7Q5</accession>
<dbReference type="SUPFAM" id="SSF48264">
    <property type="entry name" value="Cytochrome P450"/>
    <property type="match status" value="1"/>
</dbReference>
<dbReference type="InterPro" id="IPR036396">
    <property type="entry name" value="Cyt_P450_sf"/>
</dbReference>
<dbReference type="Proteomes" id="UP001054889">
    <property type="component" value="Unassembled WGS sequence"/>
</dbReference>
<evidence type="ECO:0000313" key="7">
    <source>
        <dbReference type="Proteomes" id="UP001054889"/>
    </source>
</evidence>
<gene>
    <name evidence="6" type="primary">ga24180</name>
    <name evidence="6" type="ORF">PR202_ga24180</name>
</gene>
<evidence type="ECO:0000256" key="3">
    <source>
        <dbReference type="ARBA" id="ARBA00022801"/>
    </source>
</evidence>
<dbReference type="GO" id="GO:0016705">
    <property type="term" value="F:oxidoreductase activity, acting on paired donors, with incorporation or reduction of molecular oxygen"/>
    <property type="evidence" value="ECO:0007669"/>
    <property type="project" value="InterPro"/>
</dbReference>
<keyword evidence="7" id="KW-1185">Reference proteome</keyword>
<keyword evidence="3" id="KW-0378">Hydrolase</keyword>
<name>A0AAV5D7Q5_ELECO</name>
<keyword evidence="2" id="KW-0732">Signal</keyword>
<evidence type="ECO:0000256" key="2">
    <source>
        <dbReference type="ARBA" id="ARBA00022729"/>
    </source>
</evidence>
<dbReference type="InterPro" id="IPR001087">
    <property type="entry name" value="GDSL"/>
</dbReference>
<dbReference type="Pfam" id="PF00657">
    <property type="entry name" value="Lipase_GDSL"/>
    <property type="match status" value="1"/>
</dbReference>
<reference evidence="6" key="1">
    <citation type="journal article" date="2018" name="DNA Res.">
        <title>Multiple hybrid de novo genome assembly of finger millet, an orphan allotetraploid crop.</title>
        <authorList>
            <person name="Hatakeyama M."/>
            <person name="Aluri S."/>
            <person name="Balachadran M.T."/>
            <person name="Sivarajan S.R."/>
            <person name="Patrignani A."/>
            <person name="Gruter S."/>
            <person name="Poveda L."/>
            <person name="Shimizu-Inatsugi R."/>
            <person name="Baeten J."/>
            <person name="Francoijs K.J."/>
            <person name="Nataraja K.N."/>
            <person name="Reddy Y.A.N."/>
            <person name="Phadnis S."/>
            <person name="Ravikumar R.L."/>
            <person name="Schlapbach R."/>
            <person name="Sreeman S.M."/>
            <person name="Shimizu K.K."/>
        </authorList>
    </citation>
    <scope>NUCLEOTIDE SEQUENCE</scope>
</reference>
<protein>
    <recommendedName>
        <fullName evidence="8">GDSL esterase/lipase</fullName>
    </recommendedName>
</protein>
<dbReference type="GO" id="GO:0016788">
    <property type="term" value="F:hydrolase activity, acting on ester bonds"/>
    <property type="evidence" value="ECO:0007669"/>
    <property type="project" value="InterPro"/>
</dbReference>
<evidence type="ECO:0000313" key="6">
    <source>
        <dbReference type="EMBL" id="GJN06451.1"/>
    </source>
</evidence>
<organism evidence="6 7">
    <name type="scientific">Eleusine coracana subsp. coracana</name>
    <dbReference type="NCBI Taxonomy" id="191504"/>
    <lineage>
        <taxon>Eukaryota</taxon>
        <taxon>Viridiplantae</taxon>
        <taxon>Streptophyta</taxon>
        <taxon>Embryophyta</taxon>
        <taxon>Tracheophyta</taxon>
        <taxon>Spermatophyta</taxon>
        <taxon>Magnoliopsida</taxon>
        <taxon>Liliopsida</taxon>
        <taxon>Poales</taxon>
        <taxon>Poaceae</taxon>
        <taxon>PACMAD clade</taxon>
        <taxon>Chloridoideae</taxon>
        <taxon>Cynodonteae</taxon>
        <taxon>Eleusininae</taxon>
        <taxon>Eleusine</taxon>
    </lineage>
</organism>
<feature type="region of interest" description="Disordered" evidence="5">
    <location>
        <begin position="456"/>
        <end position="514"/>
    </location>
</feature>
<dbReference type="EMBL" id="BQKI01000012">
    <property type="protein sequence ID" value="GJN06451.1"/>
    <property type="molecule type" value="Genomic_DNA"/>
</dbReference>
<dbReference type="PANTHER" id="PTHR22835">
    <property type="entry name" value="ZINC FINGER FYVE DOMAIN CONTAINING PROTEIN"/>
    <property type="match status" value="1"/>
</dbReference>
<dbReference type="GO" id="GO:0005506">
    <property type="term" value="F:iron ion binding"/>
    <property type="evidence" value="ECO:0007669"/>
    <property type="project" value="InterPro"/>
</dbReference>
<comment type="similarity">
    <text evidence="1">Belongs to the 'GDSL' lipolytic enzyme family.</text>
</comment>
<dbReference type="SUPFAM" id="SSF52266">
    <property type="entry name" value="SGNH hydrolase"/>
    <property type="match status" value="1"/>
</dbReference>
<evidence type="ECO:0000256" key="1">
    <source>
        <dbReference type="ARBA" id="ARBA00008668"/>
    </source>
</evidence>